<dbReference type="AlphaFoldDB" id="A0A6M5YE48"/>
<feature type="domain" description="Neutral/alkaline non-lysosomal ceramidase N-terminal" evidence="1">
    <location>
        <begin position="48"/>
        <end position="258"/>
    </location>
</feature>
<evidence type="ECO:0000259" key="1">
    <source>
        <dbReference type="Pfam" id="PF04734"/>
    </source>
</evidence>
<name>A0A6M5YE48_9BACT</name>
<dbReference type="RefSeq" id="WP_171741420.1">
    <property type="nucleotide sequence ID" value="NZ_CP053435.1"/>
</dbReference>
<dbReference type="InterPro" id="IPR031329">
    <property type="entry name" value="NEUT/ALK_ceramidase_N"/>
</dbReference>
<proteinExistence type="predicted"/>
<sequence>MKHPGLLLLVKGLFLLTFFTAEGRNLPGDAAGWKAGVARVVITPKELLWMAGFAVRTHPAEGTLHDLWAKALALEDENGGQVVLVTADLLGFPKQVSDRIRNQLKTKYGLSKAQIILNSSHTHSGPVLQDALFDIYPLDAEQLAKIRRYSTTLESQIVELVGEALQKKEPVTLYAQNGVTRFQVNRRNNNAALLHRLPELKGPNDYAVPVIKVLNARGQLKAMAFGYSCHPTVLNLYKWSGDYAGFAQMELEKANPGVTALFFQSAGADQNALPRNTIPLAQQYGRELAAAVERVLAEEMRPLSARLATAYAEVDLAFAKAPTEADLLAVTKGDVVYHTRWAERMLAQLKRNEPFPKSYPYPVQIWQLGDQPLISLGGEVVVEYAIKLKQIFGPNTFVAGYSNDVMAYIPSATVLREGGYEGESSQMVYGLPGIWASTIEATILSEVIKLAREIGLPTP</sequence>
<organism evidence="2 3">
    <name type="scientific">Spirosoma taeanense</name>
    <dbReference type="NCBI Taxonomy" id="2735870"/>
    <lineage>
        <taxon>Bacteria</taxon>
        <taxon>Pseudomonadati</taxon>
        <taxon>Bacteroidota</taxon>
        <taxon>Cytophagia</taxon>
        <taxon>Cytophagales</taxon>
        <taxon>Cytophagaceae</taxon>
        <taxon>Spirosoma</taxon>
    </lineage>
</organism>
<protein>
    <recommendedName>
        <fullName evidence="1">Neutral/alkaline non-lysosomal ceramidase N-terminal domain-containing protein</fullName>
    </recommendedName>
</protein>
<keyword evidence="3" id="KW-1185">Reference proteome</keyword>
<dbReference type="Proteomes" id="UP000502756">
    <property type="component" value="Chromosome"/>
</dbReference>
<dbReference type="KEGG" id="stae:HNV11_20400"/>
<dbReference type="Pfam" id="PF04734">
    <property type="entry name" value="Ceramidase_alk"/>
    <property type="match status" value="1"/>
</dbReference>
<reference evidence="2 3" key="1">
    <citation type="submission" date="2020-05" db="EMBL/GenBank/DDBJ databases">
        <title>Genome sequencing of Spirosoma sp. TS118.</title>
        <authorList>
            <person name="Lee J.-H."/>
            <person name="Jeong S."/>
            <person name="Zhao L."/>
            <person name="Jung J.-H."/>
            <person name="Kim M.-K."/>
            <person name="Lim S."/>
        </authorList>
    </citation>
    <scope>NUCLEOTIDE SEQUENCE [LARGE SCALE GENOMIC DNA]</scope>
    <source>
        <strain evidence="2 3">TS118</strain>
    </source>
</reference>
<accession>A0A6M5YE48</accession>
<dbReference type="EMBL" id="CP053435">
    <property type="protein sequence ID" value="QJW91571.1"/>
    <property type="molecule type" value="Genomic_DNA"/>
</dbReference>
<evidence type="ECO:0000313" key="3">
    <source>
        <dbReference type="Proteomes" id="UP000502756"/>
    </source>
</evidence>
<evidence type="ECO:0000313" key="2">
    <source>
        <dbReference type="EMBL" id="QJW91571.1"/>
    </source>
</evidence>
<gene>
    <name evidence="2" type="ORF">HNV11_20400</name>
</gene>